<gene>
    <name evidence="2" type="ORF">MAR_015352</name>
</gene>
<protein>
    <submittedName>
        <fullName evidence="2">Uncharacterized protein</fullName>
    </submittedName>
</protein>
<feature type="compositionally biased region" description="Basic and acidic residues" evidence="1">
    <location>
        <begin position="22"/>
        <end position="35"/>
    </location>
</feature>
<evidence type="ECO:0000313" key="2">
    <source>
        <dbReference type="EMBL" id="WAR21378.1"/>
    </source>
</evidence>
<feature type="compositionally biased region" description="Basic and acidic residues" evidence="1">
    <location>
        <begin position="46"/>
        <end position="55"/>
    </location>
</feature>
<name>A0ABY7FGS3_MYAAR</name>
<evidence type="ECO:0000256" key="1">
    <source>
        <dbReference type="SAM" id="MobiDB-lite"/>
    </source>
</evidence>
<reference evidence="2" key="1">
    <citation type="submission" date="2022-11" db="EMBL/GenBank/DDBJ databases">
        <title>Centuries of genome instability and evolution in soft-shell clam transmissible cancer (bioRxiv).</title>
        <authorList>
            <person name="Hart S.F.M."/>
            <person name="Yonemitsu M.A."/>
            <person name="Giersch R.M."/>
            <person name="Beal B.F."/>
            <person name="Arriagada G."/>
            <person name="Davis B.W."/>
            <person name="Ostrander E.A."/>
            <person name="Goff S.P."/>
            <person name="Metzger M.J."/>
        </authorList>
    </citation>
    <scope>NUCLEOTIDE SEQUENCE</scope>
    <source>
        <strain evidence="2">MELC-2E11</strain>
        <tissue evidence="2">Siphon/mantle</tissue>
    </source>
</reference>
<dbReference type="EMBL" id="CP111023">
    <property type="protein sequence ID" value="WAR21378.1"/>
    <property type="molecule type" value="Genomic_DNA"/>
</dbReference>
<dbReference type="Proteomes" id="UP001164746">
    <property type="component" value="Chromosome 12"/>
</dbReference>
<evidence type="ECO:0000313" key="3">
    <source>
        <dbReference type="Proteomes" id="UP001164746"/>
    </source>
</evidence>
<keyword evidence="3" id="KW-1185">Reference proteome</keyword>
<accession>A0ABY7FGS3</accession>
<feature type="region of interest" description="Disordered" evidence="1">
    <location>
        <begin position="1"/>
        <end position="71"/>
    </location>
</feature>
<organism evidence="2 3">
    <name type="scientific">Mya arenaria</name>
    <name type="common">Soft-shell clam</name>
    <dbReference type="NCBI Taxonomy" id="6604"/>
    <lineage>
        <taxon>Eukaryota</taxon>
        <taxon>Metazoa</taxon>
        <taxon>Spiralia</taxon>
        <taxon>Lophotrochozoa</taxon>
        <taxon>Mollusca</taxon>
        <taxon>Bivalvia</taxon>
        <taxon>Autobranchia</taxon>
        <taxon>Heteroconchia</taxon>
        <taxon>Euheterodonta</taxon>
        <taxon>Imparidentia</taxon>
        <taxon>Neoheterodontei</taxon>
        <taxon>Myida</taxon>
        <taxon>Myoidea</taxon>
        <taxon>Myidae</taxon>
        <taxon>Mya</taxon>
    </lineage>
</organism>
<sequence>MMIGVATGLTAEAQGEGQDPGVVKKAEDPAPRVMREGGQGRTVDQGQDHHHREQQRGGLEVAQEPQTEIKDVTNGNKKYKIITFHGQRERSPHTNKLRTRVTNICGYRRRQPNRSAMGGPLPGGTAFMITVSPVPGEKEQGQRERSPHTNKLRTRVTNICGYRRRQPNRSAMGGPLPGGTAFMITVSPVPGIFK</sequence>
<proteinExistence type="predicted"/>